<dbReference type="Proteomes" id="UP001501591">
    <property type="component" value="Unassembled WGS sequence"/>
</dbReference>
<reference evidence="3" key="1">
    <citation type="journal article" date="2019" name="Int. J. Syst. Evol. Microbiol.">
        <title>The Global Catalogue of Microorganisms (GCM) 10K type strain sequencing project: providing services to taxonomists for standard genome sequencing and annotation.</title>
        <authorList>
            <consortium name="The Broad Institute Genomics Platform"/>
            <consortium name="The Broad Institute Genome Sequencing Center for Infectious Disease"/>
            <person name="Wu L."/>
            <person name="Ma J."/>
        </authorList>
    </citation>
    <scope>NUCLEOTIDE SEQUENCE [LARGE SCALE GENOMIC DNA]</scope>
    <source>
        <strain evidence="3">JCM 17024</strain>
    </source>
</reference>
<sequence>MNSTLDPVFAAGIERELRAIGTSRSGLRRRQRRARVAVIVGGSLAVAGALTGAALLSGLPGQTTVAPFGDTVSGSYTGTAVVDLGPVPAGADRVILDITCTEGGGIEVQTLPGAGATAAGASWNCSDPIRENKTIHIDDGLLPANGSTEVTVTADPGTSWTVVARYGSSTTRPWGVNARGETYGVPNGNGTPDLVASRTTDGEVGYIRMTEQFAFEGEGYIKVYESDGVTQIGWFPIGDPATLGDPPAVEKQ</sequence>
<keyword evidence="3" id="KW-1185">Reference proteome</keyword>
<dbReference type="EMBL" id="BAABCP010000001">
    <property type="protein sequence ID" value="GAA3940268.1"/>
    <property type="molecule type" value="Genomic_DNA"/>
</dbReference>
<evidence type="ECO:0000313" key="2">
    <source>
        <dbReference type="EMBL" id="GAA3940268.1"/>
    </source>
</evidence>
<keyword evidence="1" id="KW-0472">Membrane</keyword>
<organism evidence="2 3">
    <name type="scientific">Microbacterium soli</name>
    <dbReference type="NCBI Taxonomy" id="446075"/>
    <lineage>
        <taxon>Bacteria</taxon>
        <taxon>Bacillati</taxon>
        <taxon>Actinomycetota</taxon>
        <taxon>Actinomycetes</taxon>
        <taxon>Micrococcales</taxon>
        <taxon>Microbacteriaceae</taxon>
        <taxon>Microbacterium</taxon>
    </lineage>
</organism>
<dbReference type="RefSeq" id="WP_344819186.1">
    <property type="nucleotide sequence ID" value="NZ_BAABCP010000001.1"/>
</dbReference>
<evidence type="ECO:0000256" key="1">
    <source>
        <dbReference type="SAM" id="Phobius"/>
    </source>
</evidence>
<accession>A0ABP7N9I5</accession>
<protein>
    <recommendedName>
        <fullName evidence="4">Peptidase M56 family protein</fullName>
    </recommendedName>
</protein>
<keyword evidence="1" id="KW-0812">Transmembrane</keyword>
<feature type="transmembrane region" description="Helical" evidence="1">
    <location>
        <begin position="34"/>
        <end position="56"/>
    </location>
</feature>
<keyword evidence="1" id="KW-1133">Transmembrane helix</keyword>
<proteinExistence type="predicted"/>
<gene>
    <name evidence="2" type="ORF">GCM10022383_17680</name>
</gene>
<name>A0ABP7N9I5_9MICO</name>
<evidence type="ECO:0000313" key="3">
    <source>
        <dbReference type="Proteomes" id="UP001501591"/>
    </source>
</evidence>
<comment type="caution">
    <text evidence="2">The sequence shown here is derived from an EMBL/GenBank/DDBJ whole genome shotgun (WGS) entry which is preliminary data.</text>
</comment>
<evidence type="ECO:0008006" key="4">
    <source>
        <dbReference type="Google" id="ProtNLM"/>
    </source>
</evidence>